<dbReference type="PANTHER" id="PTHR34704">
    <property type="entry name" value="ATPASE"/>
    <property type="match status" value="1"/>
</dbReference>
<dbReference type="Proteomes" id="UP000663937">
    <property type="component" value="Chromosome"/>
</dbReference>
<reference evidence="2" key="1">
    <citation type="submission" date="2021-03" db="EMBL/GenBank/DDBJ databases">
        <title>Pengzhenrongella sicca gen. nov., sp. nov., a new member of suborder Micrococcineae isolated from High-Arctic tundra soil.</title>
        <authorList>
            <person name="Peng F."/>
        </authorList>
    </citation>
    <scope>NUCLEOTIDE SEQUENCE</scope>
    <source>
        <strain evidence="2">LRZ-2</strain>
    </source>
</reference>
<dbReference type="RefSeq" id="WP_227423651.1">
    <property type="nucleotide sequence ID" value="NZ_CP071868.1"/>
</dbReference>
<sequence>MPPGASWFAQKKADKDRRYRIADPALRFWFAFVEPALAEVDRGRPDLALERVEAGFASWRGRAVEGVVRDALERLLPDPAWSDVRRVAGWWPRTNVPEIDLVGADRYPATHISFVGTITMAP</sequence>
<evidence type="ECO:0000259" key="1">
    <source>
        <dbReference type="Pfam" id="PF03008"/>
    </source>
</evidence>
<dbReference type="AlphaFoldDB" id="A0A8A4ZDH0"/>
<proteinExistence type="predicted"/>
<accession>A0A8A4ZDH0</accession>
<dbReference type="KEGG" id="psic:J4E96_19245"/>
<keyword evidence="3" id="KW-1185">Reference proteome</keyword>
<name>A0A8A4ZDH0_9MICO</name>
<gene>
    <name evidence="2" type="ORF">J4E96_19245</name>
</gene>
<evidence type="ECO:0000313" key="2">
    <source>
        <dbReference type="EMBL" id="QTE29375.1"/>
    </source>
</evidence>
<feature type="domain" description="DUF234" evidence="1">
    <location>
        <begin position="29"/>
        <end position="106"/>
    </location>
</feature>
<organism evidence="2 3">
    <name type="scientific">Pengzhenrongella sicca</name>
    <dbReference type="NCBI Taxonomy" id="2819238"/>
    <lineage>
        <taxon>Bacteria</taxon>
        <taxon>Bacillati</taxon>
        <taxon>Actinomycetota</taxon>
        <taxon>Actinomycetes</taxon>
        <taxon>Micrococcales</taxon>
        <taxon>Pengzhenrongella</taxon>
    </lineage>
</organism>
<dbReference type="EMBL" id="CP071868">
    <property type="protein sequence ID" value="QTE29375.1"/>
    <property type="molecule type" value="Genomic_DNA"/>
</dbReference>
<evidence type="ECO:0000313" key="3">
    <source>
        <dbReference type="Proteomes" id="UP000663937"/>
    </source>
</evidence>
<protein>
    <recommendedName>
        <fullName evidence="1">DUF234 domain-containing protein</fullName>
    </recommendedName>
</protein>
<dbReference type="InterPro" id="IPR004256">
    <property type="entry name" value="DUF234"/>
</dbReference>
<dbReference type="Pfam" id="PF03008">
    <property type="entry name" value="DUF234"/>
    <property type="match status" value="1"/>
</dbReference>
<dbReference type="PANTHER" id="PTHR34704:SF1">
    <property type="entry name" value="ATPASE"/>
    <property type="match status" value="1"/>
</dbReference>